<name>A0ABV6J6S9_9BACL</name>
<dbReference type="PANTHER" id="PTHR30383:SF5">
    <property type="entry name" value="SGNH HYDROLASE-TYPE ESTERASE DOMAIN-CONTAINING PROTEIN"/>
    <property type="match status" value="1"/>
</dbReference>
<reference evidence="2 3" key="1">
    <citation type="submission" date="2024-09" db="EMBL/GenBank/DDBJ databases">
        <authorList>
            <person name="Sun Q."/>
            <person name="Mori K."/>
        </authorList>
    </citation>
    <scope>NUCLEOTIDE SEQUENCE [LARGE SCALE GENOMIC DNA]</scope>
    <source>
        <strain evidence="2 3">CCM 4839</strain>
    </source>
</reference>
<dbReference type="PANTHER" id="PTHR30383">
    <property type="entry name" value="THIOESTERASE 1/PROTEASE 1/LYSOPHOSPHOLIPASE L1"/>
    <property type="match status" value="1"/>
</dbReference>
<dbReference type="EMBL" id="JBHLVF010000011">
    <property type="protein sequence ID" value="MFC0391576.1"/>
    <property type="molecule type" value="Genomic_DNA"/>
</dbReference>
<feature type="domain" description="SGNH hydrolase-type esterase" evidence="1">
    <location>
        <begin position="143"/>
        <end position="321"/>
    </location>
</feature>
<dbReference type="GO" id="GO:0016787">
    <property type="term" value="F:hydrolase activity"/>
    <property type="evidence" value="ECO:0007669"/>
    <property type="project" value="UniProtKB-KW"/>
</dbReference>
<gene>
    <name evidence="2" type="ORF">ACFFJ8_09330</name>
</gene>
<dbReference type="Gene3D" id="3.40.50.1110">
    <property type="entry name" value="SGNH hydrolase"/>
    <property type="match status" value="1"/>
</dbReference>
<proteinExistence type="predicted"/>
<evidence type="ECO:0000313" key="3">
    <source>
        <dbReference type="Proteomes" id="UP001589818"/>
    </source>
</evidence>
<sequence>MTMRRQTAESFVFVSEELLKLRHLPNKSDSVQVSSHADALHPDRVLYEEGVDYIVDYENGLIGRTAESRIPDWSKHVLCGIQDFNHTLFEDYSNRNYTVYAGYSYDSGQETGHAEQKSSGSQADILKRIASKLQAGEEVLYAVYGDSISTGGEASEDKFTYFHRFADHLKRLYPKGSIRIVNKAIGGEASDGGAGRVEEDLLPLNPDLVTIGYGMNDQNKFEHGNGVPLADFDQNLRRMIEVLRDQAGSDIVLVTPCAPNPLWRHTSGQTGEYAAVIRQLGIEYGLGVADVTAVWERELAAGKTPESLLLNNINHPNDYGHYLYYLAFADMLGHPAAEQ</sequence>
<comment type="caution">
    <text evidence="2">The sequence shown here is derived from an EMBL/GenBank/DDBJ whole genome shotgun (WGS) entry which is preliminary data.</text>
</comment>
<evidence type="ECO:0000313" key="2">
    <source>
        <dbReference type="EMBL" id="MFC0391576.1"/>
    </source>
</evidence>
<dbReference type="InterPro" id="IPR036514">
    <property type="entry name" value="SGNH_hydro_sf"/>
</dbReference>
<evidence type="ECO:0000259" key="1">
    <source>
        <dbReference type="Pfam" id="PF13472"/>
    </source>
</evidence>
<organism evidence="2 3">
    <name type="scientific">Paenibacillus mendelii</name>
    <dbReference type="NCBI Taxonomy" id="206163"/>
    <lineage>
        <taxon>Bacteria</taxon>
        <taxon>Bacillati</taxon>
        <taxon>Bacillota</taxon>
        <taxon>Bacilli</taxon>
        <taxon>Bacillales</taxon>
        <taxon>Paenibacillaceae</taxon>
        <taxon>Paenibacillus</taxon>
    </lineage>
</organism>
<dbReference type="InterPro" id="IPR051532">
    <property type="entry name" value="Ester_Hydrolysis_Enzymes"/>
</dbReference>
<dbReference type="RefSeq" id="WP_204819778.1">
    <property type="nucleotide sequence ID" value="NZ_JANHOF010000006.1"/>
</dbReference>
<dbReference type="Pfam" id="PF13472">
    <property type="entry name" value="Lipase_GDSL_2"/>
    <property type="match status" value="1"/>
</dbReference>
<keyword evidence="2" id="KW-0378">Hydrolase</keyword>
<protein>
    <submittedName>
        <fullName evidence="2">SGNH/GDSL hydrolase family protein</fullName>
    </submittedName>
</protein>
<dbReference type="SUPFAM" id="SSF52266">
    <property type="entry name" value="SGNH hydrolase"/>
    <property type="match status" value="1"/>
</dbReference>
<keyword evidence="3" id="KW-1185">Reference proteome</keyword>
<accession>A0ABV6J6S9</accession>
<dbReference type="InterPro" id="IPR013830">
    <property type="entry name" value="SGNH_hydro"/>
</dbReference>
<dbReference type="Proteomes" id="UP001589818">
    <property type="component" value="Unassembled WGS sequence"/>
</dbReference>